<name>A0A212L243_9HYPH</name>
<feature type="region of interest" description="Disordered" evidence="1">
    <location>
        <begin position="1"/>
        <end position="24"/>
    </location>
</feature>
<reference evidence="2" key="1">
    <citation type="submission" date="2016-08" db="EMBL/GenBank/DDBJ databases">
        <authorList>
            <person name="Seilhamer J.J."/>
        </authorList>
    </citation>
    <scope>NUCLEOTIDE SEQUENCE</scope>
    <source>
        <strain evidence="2">86</strain>
    </source>
</reference>
<evidence type="ECO:0000256" key="1">
    <source>
        <dbReference type="SAM" id="MobiDB-lite"/>
    </source>
</evidence>
<protein>
    <submittedName>
        <fullName evidence="2">Uncharacterized protein</fullName>
    </submittedName>
</protein>
<feature type="compositionally biased region" description="Basic and acidic residues" evidence="1">
    <location>
        <begin position="49"/>
        <end position="65"/>
    </location>
</feature>
<organism evidence="2">
    <name type="scientific">uncultured Pleomorphomonas sp</name>
    <dbReference type="NCBI Taxonomy" id="442121"/>
    <lineage>
        <taxon>Bacteria</taxon>
        <taxon>Pseudomonadati</taxon>
        <taxon>Pseudomonadota</taxon>
        <taxon>Alphaproteobacteria</taxon>
        <taxon>Hyphomicrobiales</taxon>
        <taxon>Pleomorphomonadaceae</taxon>
        <taxon>Pleomorphomonas</taxon>
        <taxon>environmental samples</taxon>
    </lineage>
</organism>
<feature type="region of interest" description="Disordered" evidence="1">
    <location>
        <begin position="41"/>
        <end position="65"/>
    </location>
</feature>
<accession>A0A212L243</accession>
<dbReference type="RefSeq" id="WP_288198995.1">
    <property type="nucleotide sequence ID" value="NZ_LT608334.1"/>
</dbReference>
<dbReference type="EMBL" id="FMJD01000002">
    <property type="protein sequence ID" value="SCM71429.1"/>
    <property type="molecule type" value="Genomic_DNA"/>
</dbReference>
<dbReference type="AlphaFoldDB" id="A0A212L243"/>
<evidence type="ECO:0000313" key="2">
    <source>
        <dbReference type="EMBL" id="SCM71429.1"/>
    </source>
</evidence>
<sequence length="65" mass="7790">MSTQMKRKSEGGYGRNLEYPEMSEEERRQSWEAIQKLWAQGGFRSDGPYPKRDELYDEMTSEHDR</sequence>
<gene>
    <name evidence="2" type="ORF">KL86PLE_100181</name>
</gene>
<proteinExistence type="predicted"/>